<dbReference type="SUPFAM" id="SSF55811">
    <property type="entry name" value="Nudix"/>
    <property type="match status" value="1"/>
</dbReference>
<dbReference type="PROSITE" id="PS51462">
    <property type="entry name" value="NUDIX"/>
    <property type="match status" value="1"/>
</dbReference>
<dbReference type="Proteomes" id="UP001519460">
    <property type="component" value="Unassembled WGS sequence"/>
</dbReference>
<name>A0ABD0KI52_9CAEN</name>
<keyword evidence="1" id="KW-0378">Hydrolase</keyword>
<evidence type="ECO:0000313" key="4">
    <source>
        <dbReference type="Proteomes" id="UP001519460"/>
    </source>
</evidence>
<dbReference type="InterPro" id="IPR015797">
    <property type="entry name" value="NUDIX_hydrolase-like_dom_sf"/>
</dbReference>
<dbReference type="Gene3D" id="3.90.79.10">
    <property type="entry name" value="Nucleoside Triphosphate Pyrophosphohydrolase"/>
    <property type="match status" value="1"/>
</dbReference>
<evidence type="ECO:0000313" key="3">
    <source>
        <dbReference type="EMBL" id="KAK7486592.1"/>
    </source>
</evidence>
<sequence>MEGKVEGDLRKLLAGQPVPVDVIDSQRPEAMTFIPLTKRSICYIMTTLLFNDAGHVLMVQEAKPSCRGKWYLPAGRLEPGENFVDGAQREVKEEAGLECELTTLFSVYYAPRWMRMAFTGNVTGGKLKTTEEADEESLQAQFFPVEDIREKKIPLRALDVVPLISQAVKYRESLASVPHHPPLLPAIAPHSNLLHRMVILTHQESSSTLHILVGTRESIHIPVSAVSPLDMSLLQTLKTILKEAVDKQAAQTAPMLYGTLGVEHCGEGSGCHDGLCLTSLAFYNLSKDSPLPKLNGLDFKWVPIADEQLVNSFRRGRKGHVVILTEK</sequence>
<dbReference type="PANTHER" id="PTHR22769:SF56">
    <property type="entry name" value="8-OXO-DGDP PHOSPHATASE NUDT18"/>
    <property type="match status" value="1"/>
</dbReference>
<evidence type="ECO:0000259" key="2">
    <source>
        <dbReference type="PROSITE" id="PS51462"/>
    </source>
</evidence>
<protein>
    <recommendedName>
        <fullName evidence="2">Nudix hydrolase domain-containing protein</fullName>
    </recommendedName>
</protein>
<keyword evidence="4" id="KW-1185">Reference proteome</keyword>
<evidence type="ECO:0000256" key="1">
    <source>
        <dbReference type="ARBA" id="ARBA00022801"/>
    </source>
</evidence>
<dbReference type="AlphaFoldDB" id="A0ABD0KI52"/>
<proteinExistence type="predicted"/>
<reference evidence="3 4" key="1">
    <citation type="journal article" date="2023" name="Sci. Data">
        <title>Genome assembly of the Korean intertidal mud-creeper Batillaria attramentaria.</title>
        <authorList>
            <person name="Patra A.K."/>
            <person name="Ho P.T."/>
            <person name="Jun S."/>
            <person name="Lee S.J."/>
            <person name="Kim Y."/>
            <person name="Won Y.J."/>
        </authorList>
    </citation>
    <scope>NUCLEOTIDE SEQUENCE [LARGE SCALE GENOMIC DNA]</scope>
    <source>
        <strain evidence="3">Wonlab-2016</strain>
    </source>
</reference>
<gene>
    <name evidence="3" type="ORF">BaRGS_00022117</name>
</gene>
<organism evidence="3 4">
    <name type="scientific">Batillaria attramentaria</name>
    <dbReference type="NCBI Taxonomy" id="370345"/>
    <lineage>
        <taxon>Eukaryota</taxon>
        <taxon>Metazoa</taxon>
        <taxon>Spiralia</taxon>
        <taxon>Lophotrochozoa</taxon>
        <taxon>Mollusca</taxon>
        <taxon>Gastropoda</taxon>
        <taxon>Caenogastropoda</taxon>
        <taxon>Sorbeoconcha</taxon>
        <taxon>Cerithioidea</taxon>
        <taxon>Batillariidae</taxon>
        <taxon>Batillaria</taxon>
    </lineage>
</organism>
<dbReference type="InterPro" id="IPR020084">
    <property type="entry name" value="NUDIX_hydrolase_CS"/>
</dbReference>
<feature type="domain" description="Nudix hydrolase" evidence="2">
    <location>
        <begin position="35"/>
        <end position="168"/>
    </location>
</feature>
<comment type="caution">
    <text evidence="3">The sequence shown here is derived from an EMBL/GenBank/DDBJ whole genome shotgun (WGS) entry which is preliminary data.</text>
</comment>
<dbReference type="EMBL" id="JACVVK020000176">
    <property type="protein sequence ID" value="KAK7486592.1"/>
    <property type="molecule type" value="Genomic_DNA"/>
</dbReference>
<dbReference type="GO" id="GO:0016787">
    <property type="term" value="F:hydrolase activity"/>
    <property type="evidence" value="ECO:0007669"/>
    <property type="project" value="UniProtKB-KW"/>
</dbReference>
<accession>A0ABD0KI52</accession>
<dbReference type="InterPro" id="IPR000086">
    <property type="entry name" value="NUDIX_hydrolase_dom"/>
</dbReference>
<dbReference type="PROSITE" id="PS00893">
    <property type="entry name" value="NUDIX_BOX"/>
    <property type="match status" value="1"/>
</dbReference>
<dbReference type="PANTHER" id="PTHR22769">
    <property type="entry name" value="MUTT/NUDIX HYDROLASE"/>
    <property type="match status" value="1"/>
</dbReference>
<dbReference type="Pfam" id="PF00293">
    <property type="entry name" value="NUDIX"/>
    <property type="match status" value="1"/>
</dbReference>